<dbReference type="Gene3D" id="3.90.550.10">
    <property type="entry name" value="Spore Coat Polysaccharide Biosynthesis Protein SpsA, Chain A"/>
    <property type="match status" value="1"/>
</dbReference>
<proteinExistence type="inferred from homology"/>
<evidence type="ECO:0000256" key="3">
    <source>
        <dbReference type="ARBA" id="ARBA00022676"/>
    </source>
</evidence>
<accession>A0A2M7R8D7</accession>
<evidence type="ECO:0000256" key="4">
    <source>
        <dbReference type="ARBA" id="ARBA00022679"/>
    </source>
</evidence>
<evidence type="ECO:0000313" key="8">
    <source>
        <dbReference type="Proteomes" id="UP000230055"/>
    </source>
</evidence>
<dbReference type="Proteomes" id="UP000230055">
    <property type="component" value="Unassembled WGS sequence"/>
</dbReference>
<evidence type="ECO:0000256" key="1">
    <source>
        <dbReference type="ARBA" id="ARBA00001946"/>
    </source>
</evidence>
<gene>
    <name evidence="7" type="ORF">COY72_01245</name>
</gene>
<dbReference type="InterPro" id="IPR050256">
    <property type="entry name" value="Glycosyltransferase_2"/>
</dbReference>
<feature type="non-terminal residue" evidence="7">
    <location>
        <position position="150"/>
    </location>
</feature>
<evidence type="ECO:0000259" key="6">
    <source>
        <dbReference type="Pfam" id="PF00535"/>
    </source>
</evidence>
<feature type="non-terminal residue" evidence="7">
    <location>
        <position position="1"/>
    </location>
</feature>
<keyword evidence="4 7" id="KW-0808">Transferase</keyword>
<name>A0A2M7R8D7_9BACT</name>
<comment type="caution">
    <text evidence="7">The sequence shown here is derived from an EMBL/GenBank/DDBJ whole genome shotgun (WGS) entry which is preliminary data.</text>
</comment>
<dbReference type="Pfam" id="PF00535">
    <property type="entry name" value="Glycos_transf_2"/>
    <property type="match status" value="1"/>
</dbReference>
<evidence type="ECO:0000313" key="7">
    <source>
        <dbReference type="EMBL" id="PIY90862.1"/>
    </source>
</evidence>
<dbReference type="InterPro" id="IPR029044">
    <property type="entry name" value="Nucleotide-diphossugar_trans"/>
</dbReference>
<dbReference type="SUPFAM" id="SSF53448">
    <property type="entry name" value="Nucleotide-diphospho-sugar transferases"/>
    <property type="match status" value="1"/>
</dbReference>
<evidence type="ECO:0000256" key="5">
    <source>
        <dbReference type="ARBA" id="ARBA00022842"/>
    </source>
</evidence>
<reference evidence="8" key="1">
    <citation type="submission" date="2017-09" db="EMBL/GenBank/DDBJ databases">
        <title>Depth-based differentiation of microbial function through sediment-hosted aquifers and enrichment of novel symbionts in the deep terrestrial subsurface.</title>
        <authorList>
            <person name="Probst A.J."/>
            <person name="Ladd B."/>
            <person name="Jarett J.K."/>
            <person name="Geller-Mcgrath D.E."/>
            <person name="Sieber C.M.K."/>
            <person name="Emerson J.B."/>
            <person name="Anantharaman K."/>
            <person name="Thomas B.C."/>
            <person name="Malmstrom R."/>
            <person name="Stieglmeier M."/>
            <person name="Klingl A."/>
            <person name="Woyke T."/>
            <person name="Ryan C.M."/>
            <person name="Banfield J.F."/>
        </authorList>
    </citation>
    <scope>NUCLEOTIDE SEQUENCE [LARGE SCALE GENOMIC DNA]</scope>
</reference>
<sequence>AKEIDEIIVVSDGSTDQTAQISKSFGVRVLEGPEREGKGKAMQKGVKNTDADIIVFFDADLIGLTPEHVSQLVQPILKGEAEMVVGIRDRIGETPLFLLKIDPLLAFGGERALKREIFENLPERFSRGFEIETALNFYCQVNKLLVKYVK</sequence>
<dbReference type="AlphaFoldDB" id="A0A2M7R8D7"/>
<comment type="similarity">
    <text evidence="2">Belongs to the glycosyltransferase 2 family.</text>
</comment>
<organism evidence="7 8">
    <name type="scientific">Candidatus Nealsonbacteria bacterium CG_4_10_14_0_8_um_filter_35_10</name>
    <dbReference type="NCBI Taxonomy" id="1974683"/>
    <lineage>
        <taxon>Bacteria</taxon>
        <taxon>Candidatus Nealsoniibacteriota</taxon>
    </lineage>
</organism>
<dbReference type="PANTHER" id="PTHR48090:SF10">
    <property type="entry name" value="GLUCOSYL-3-PHOSPHOGLYCERATE SYNTHASE"/>
    <property type="match status" value="1"/>
</dbReference>
<comment type="cofactor">
    <cofactor evidence="1">
        <name>Mg(2+)</name>
        <dbReference type="ChEBI" id="CHEBI:18420"/>
    </cofactor>
</comment>
<dbReference type="InterPro" id="IPR001173">
    <property type="entry name" value="Glyco_trans_2-like"/>
</dbReference>
<dbReference type="EMBL" id="PFLX01000032">
    <property type="protein sequence ID" value="PIY90862.1"/>
    <property type="molecule type" value="Genomic_DNA"/>
</dbReference>
<keyword evidence="5" id="KW-0460">Magnesium</keyword>
<evidence type="ECO:0000256" key="2">
    <source>
        <dbReference type="ARBA" id="ARBA00006739"/>
    </source>
</evidence>
<keyword evidence="3" id="KW-0328">Glycosyltransferase</keyword>
<protein>
    <submittedName>
        <fullName evidence="7">Glycosyl transferase family 2</fullName>
    </submittedName>
</protein>
<dbReference type="GO" id="GO:0016757">
    <property type="term" value="F:glycosyltransferase activity"/>
    <property type="evidence" value="ECO:0007669"/>
    <property type="project" value="UniProtKB-KW"/>
</dbReference>
<dbReference type="PANTHER" id="PTHR48090">
    <property type="entry name" value="UNDECAPRENYL-PHOSPHATE 4-DEOXY-4-FORMAMIDO-L-ARABINOSE TRANSFERASE-RELATED"/>
    <property type="match status" value="1"/>
</dbReference>
<feature type="domain" description="Glycosyltransferase 2-like" evidence="6">
    <location>
        <begin position="4"/>
        <end position="111"/>
    </location>
</feature>
<dbReference type="CDD" id="cd04179">
    <property type="entry name" value="DPM_DPG-synthase_like"/>
    <property type="match status" value="1"/>
</dbReference>